<organism evidence="1">
    <name type="scientific">marine sediment metagenome</name>
    <dbReference type="NCBI Taxonomy" id="412755"/>
    <lineage>
        <taxon>unclassified sequences</taxon>
        <taxon>metagenomes</taxon>
        <taxon>ecological metagenomes</taxon>
    </lineage>
</organism>
<dbReference type="Gene3D" id="2.60.120.10">
    <property type="entry name" value="Jelly Rolls"/>
    <property type="match status" value="1"/>
</dbReference>
<dbReference type="CDD" id="cd02208">
    <property type="entry name" value="cupin_RmlC-like"/>
    <property type="match status" value="1"/>
</dbReference>
<dbReference type="Pfam" id="PF00908">
    <property type="entry name" value="dTDP_sugar_isom"/>
    <property type="match status" value="1"/>
</dbReference>
<dbReference type="GO" id="GO:0005829">
    <property type="term" value="C:cytosol"/>
    <property type="evidence" value="ECO:0007669"/>
    <property type="project" value="TreeGrafter"/>
</dbReference>
<proteinExistence type="predicted"/>
<name>A0A0F9MZ10_9ZZZZ</name>
<gene>
    <name evidence="1" type="ORF">LCGC14_1015140</name>
</gene>
<dbReference type="InterPro" id="IPR011051">
    <property type="entry name" value="RmlC_Cupin_sf"/>
</dbReference>
<dbReference type="InterPro" id="IPR014710">
    <property type="entry name" value="RmlC-like_jellyroll"/>
</dbReference>
<dbReference type="GO" id="GO:0008830">
    <property type="term" value="F:dTDP-4-dehydrorhamnose 3,5-epimerase activity"/>
    <property type="evidence" value="ECO:0007669"/>
    <property type="project" value="InterPro"/>
</dbReference>
<accession>A0A0F9MZ10</accession>
<dbReference type="SUPFAM" id="SSF51182">
    <property type="entry name" value="RmlC-like cupins"/>
    <property type="match status" value="1"/>
</dbReference>
<evidence type="ECO:0008006" key="2">
    <source>
        <dbReference type="Google" id="ProtNLM"/>
    </source>
</evidence>
<evidence type="ECO:0000313" key="1">
    <source>
        <dbReference type="EMBL" id="KKN12565.1"/>
    </source>
</evidence>
<protein>
    <recommendedName>
        <fullName evidence="2">dTDP-4-dehydrorhamnose 3,5-epimerase</fullName>
    </recommendedName>
</protein>
<dbReference type="PANTHER" id="PTHR21047:SF2">
    <property type="entry name" value="THYMIDINE DIPHOSPHO-4-KETO-RHAMNOSE 3,5-EPIMERASE"/>
    <property type="match status" value="1"/>
</dbReference>
<dbReference type="EMBL" id="LAZR01004019">
    <property type="protein sequence ID" value="KKN12565.1"/>
    <property type="molecule type" value="Genomic_DNA"/>
</dbReference>
<dbReference type="AlphaFoldDB" id="A0A0F9MZ10"/>
<dbReference type="PANTHER" id="PTHR21047">
    <property type="entry name" value="DTDP-6-DEOXY-D-GLUCOSE-3,5 EPIMERASE"/>
    <property type="match status" value="1"/>
</dbReference>
<reference evidence="1" key="1">
    <citation type="journal article" date="2015" name="Nature">
        <title>Complex archaea that bridge the gap between prokaryotes and eukaryotes.</title>
        <authorList>
            <person name="Spang A."/>
            <person name="Saw J.H."/>
            <person name="Jorgensen S.L."/>
            <person name="Zaremba-Niedzwiedzka K."/>
            <person name="Martijn J."/>
            <person name="Lind A.E."/>
            <person name="van Eijk R."/>
            <person name="Schleper C."/>
            <person name="Guy L."/>
            <person name="Ettema T.J."/>
        </authorList>
    </citation>
    <scope>NUCLEOTIDE SEQUENCE</scope>
</reference>
<dbReference type="GO" id="GO:0000271">
    <property type="term" value="P:polysaccharide biosynthetic process"/>
    <property type="evidence" value="ECO:0007669"/>
    <property type="project" value="TreeGrafter"/>
</dbReference>
<comment type="caution">
    <text evidence="1">The sequence shown here is derived from an EMBL/GenBank/DDBJ whole genome shotgun (WGS) entry which is preliminary data.</text>
</comment>
<sequence length="153" mass="18076">MELIEGVVIRKLIPILDERGYVQECFRSDWPMYQKFGQAYITTAFPNVVKAWHYHKIQTDNMICIMGNMKLVLCDDREESTTYKKINELFFGEKNPQLITIPHHIWHGFKAIGGRIAMVLNCPTELYNYSEPDEYRLPYDSDEIEYDWAIKMG</sequence>
<dbReference type="InterPro" id="IPR000888">
    <property type="entry name" value="RmlC-like"/>
</dbReference>